<dbReference type="Gene3D" id="2.30.30.90">
    <property type="match status" value="1"/>
</dbReference>
<dbReference type="GO" id="GO:0003700">
    <property type="term" value="F:DNA-binding transcription factor activity"/>
    <property type="evidence" value="ECO:0007669"/>
    <property type="project" value="InterPro"/>
</dbReference>
<protein>
    <submittedName>
        <fullName evidence="4">Metal-dependent transcriptional regulator</fullName>
    </submittedName>
</protein>
<proteinExistence type="predicted"/>
<dbReference type="InterPro" id="IPR036388">
    <property type="entry name" value="WH-like_DNA-bd_sf"/>
</dbReference>
<dbReference type="InterPro" id="IPR050536">
    <property type="entry name" value="DtxR_MntR_Metal-Reg"/>
</dbReference>
<dbReference type="InterPro" id="IPR022689">
    <property type="entry name" value="Iron_dep_repressor"/>
</dbReference>
<evidence type="ECO:0000256" key="1">
    <source>
        <dbReference type="ARBA" id="ARBA00023004"/>
    </source>
</evidence>
<dbReference type="EMBL" id="JAMXLR010000026">
    <property type="protein sequence ID" value="MCO6043944.1"/>
    <property type="molecule type" value="Genomic_DNA"/>
</dbReference>
<evidence type="ECO:0000313" key="4">
    <source>
        <dbReference type="EMBL" id="MCO6043944.1"/>
    </source>
</evidence>
<reference evidence="4" key="1">
    <citation type="submission" date="2022-06" db="EMBL/GenBank/DDBJ databases">
        <title>Aeoliella straminimaris, a novel planctomycete from sediments.</title>
        <authorList>
            <person name="Vitorino I.R."/>
            <person name="Lage O.M."/>
        </authorList>
    </citation>
    <scope>NUCLEOTIDE SEQUENCE</scope>
    <source>
        <strain evidence="4">ICT_H6.2</strain>
    </source>
</reference>
<dbReference type="GO" id="GO:0046914">
    <property type="term" value="F:transition metal ion binding"/>
    <property type="evidence" value="ECO:0007669"/>
    <property type="project" value="InterPro"/>
</dbReference>
<dbReference type="SUPFAM" id="SSF46785">
    <property type="entry name" value="Winged helix' DNA-binding domain"/>
    <property type="match status" value="1"/>
</dbReference>
<dbReference type="GO" id="GO:0046983">
    <property type="term" value="F:protein dimerization activity"/>
    <property type="evidence" value="ECO:0007669"/>
    <property type="project" value="InterPro"/>
</dbReference>
<dbReference type="InterPro" id="IPR036421">
    <property type="entry name" value="Fe_dep_repressor_sf"/>
</dbReference>
<organism evidence="4 5">
    <name type="scientific">Aeoliella straminimaris</name>
    <dbReference type="NCBI Taxonomy" id="2954799"/>
    <lineage>
        <taxon>Bacteria</taxon>
        <taxon>Pseudomonadati</taxon>
        <taxon>Planctomycetota</taxon>
        <taxon>Planctomycetia</taxon>
        <taxon>Pirellulales</taxon>
        <taxon>Lacipirellulaceae</taxon>
        <taxon>Aeoliella</taxon>
    </lineage>
</organism>
<dbReference type="Pfam" id="PF02742">
    <property type="entry name" value="Fe_dep_repr_C"/>
    <property type="match status" value="1"/>
</dbReference>
<dbReference type="InterPro" id="IPR008988">
    <property type="entry name" value="Transcriptional_repressor_C"/>
</dbReference>
<sequence>MNHALPVVASLIAMAVVFWPRYGLWARWQLAQELARRIRREDALKHLIKSEANGRVATLNSLAGALQISAANAASLLEELEERELVTFEDGRPLLRPAGRAMALHVVRAHRLWESYLAEQTGVPELEWHPRAEEREHLLTPEEADALAARLGHPTRDPHGDVIPPPHGDLEGDPGQSLNTAAPQTPVLITHIEDEPDTVYRQLVALGLRPGMRAFVIEKTPSRVRFWVDGNEQILAPILAQNVFVRPLPEFRTEDLVEEEFLSGLKPQARTRVIGLSPACRGQERRRLLDLGFVPGTVVEVEMISPAGDPTAYRVRGTIVALRREQANLIRVSSKEASDR</sequence>
<dbReference type="InterPro" id="IPR007167">
    <property type="entry name" value="Fe-transptr_FeoA-like"/>
</dbReference>
<feature type="domain" description="Ferrous iron transporter FeoA-like" evidence="3">
    <location>
        <begin position="260"/>
        <end position="334"/>
    </location>
</feature>
<keyword evidence="1" id="KW-0408">Iron</keyword>
<comment type="caution">
    <text evidence="4">The sequence shown here is derived from an EMBL/GenBank/DDBJ whole genome shotgun (WGS) entry which is preliminary data.</text>
</comment>
<feature type="region of interest" description="Disordered" evidence="2">
    <location>
        <begin position="152"/>
        <end position="176"/>
    </location>
</feature>
<dbReference type="SMART" id="SM00529">
    <property type="entry name" value="HTH_DTXR"/>
    <property type="match status" value="1"/>
</dbReference>
<evidence type="ECO:0000256" key="2">
    <source>
        <dbReference type="SAM" id="MobiDB-lite"/>
    </source>
</evidence>
<dbReference type="SMART" id="SM00899">
    <property type="entry name" value="FeoA"/>
    <property type="match status" value="2"/>
</dbReference>
<dbReference type="AlphaFoldDB" id="A0A9X2F8S2"/>
<accession>A0A9X2F8S2</accession>
<evidence type="ECO:0000259" key="3">
    <source>
        <dbReference type="SMART" id="SM00899"/>
    </source>
</evidence>
<evidence type="ECO:0000313" key="5">
    <source>
        <dbReference type="Proteomes" id="UP001155241"/>
    </source>
</evidence>
<dbReference type="Proteomes" id="UP001155241">
    <property type="component" value="Unassembled WGS sequence"/>
</dbReference>
<dbReference type="RefSeq" id="WP_252852045.1">
    <property type="nucleotide sequence ID" value="NZ_JAMXLR010000026.1"/>
</dbReference>
<name>A0A9X2F8S2_9BACT</name>
<dbReference type="Gene3D" id="1.10.10.10">
    <property type="entry name" value="Winged helix-like DNA-binding domain superfamily/Winged helix DNA-binding domain"/>
    <property type="match status" value="1"/>
</dbReference>
<keyword evidence="5" id="KW-1185">Reference proteome</keyword>
<dbReference type="Pfam" id="PF04023">
    <property type="entry name" value="FeoA"/>
    <property type="match status" value="2"/>
</dbReference>
<gene>
    <name evidence="4" type="ORF">NG895_08495</name>
</gene>
<dbReference type="SUPFAM" id="SSF50037">
    <property type="entry name" value="C-terminal domain of transcriptional repressors"/>
    <property type="match status" value="2"/>
</dbReference>
<dbReference type="InterPro" id="IPR001367">
    <property type="entry name" value="Fe_dep_repressor"/>
</dbReference>
<dbReference type="InterPro" id="IPR038157">
    <property type="entry name" value="FeoA_core_dom"/>
</dbReference>
<dbReference type="PANTHER" id="PTHR33238">
    <property type="entry name" value="IRON (METAL) DEPENDENT REPRESSOR, DTXR FAMILY"/>
    <property type="match status" value="1"/>
</dbReference>
<feature type="domain" description="Ferrous iron transporter FeoA-like" evidence="3">
    <location>
        <begin position="176"/>
        <end position="247"/>
    </location>
</feature>
<dbReference type="InterPro" id="IPR036390">
    <property type="entry name" value="WH_DNA-bd_sf"/>
</dbReference>
<dbReference type="SUPFAM" id="SSF47979">
    <property type="entry name" value="Iron-dependent repressor protein, dimerization domain"/>
    <property type="match status" value="1"/>
</dbReference>
<dbReference type="PANTHER" id="PTHR33238:SF7">
    <property type="entry name" value="IRON-DEPENDENT TRANSCRIPTIONAL REGULATOR"/>
    <property type="match status" value="1"/>
</dbReference>